<dbReference type="Proteomes" id="UP000626148">
    <property type="component" value="Unassembled WGS sequence"/>
</dbReference>
<evidence type="ECO:0000256" key="9">
    <source>
        <dbReference type="ARBA" id="ARBA00023266"/>
    </source>
</evidence>
<keyword evidence="7" id="KW-0067">ATP-binding</keyword>
<dbReference type="Pfam" id="PF00586">
    <property type="entry name" value="AIRS"/>
    <property type="match status" value="1"/>
</dbReference>
<dbReference type="Pfam" id="PF02769">
    <property type="entry name" value="AIRS_C"/>
    <property type="match status" value="1"/>
</dbReference>
<evidence type="ECO:0000259" key="11">
    <source>
        <dbReference type="Pfam" id="PF02769"/>
    </source>
</evidence>
<dbReference type="InterPro" id="IPR036676">
    <property type="entry name" value="PurM-like_C_sf"/>
</dbReference>
<accession>A0A918K412</accession>
<dbReference type="PANTHER" id="PTHR42913:SF9">
    <property type="entry name" value="SLR1591 PROTEIN"/>
    <property type="match status" value="1"/>
</dbReference>
<dbReference type="CDD" id="cd02195">
    <property type="entry name" value="SelD"/>
    <property type="match status" value="1"/>
</dbReference>
<feature type="domain" description="PurM-like C-terminal" evidence="11">
    <location>
        <begin position="541"/>
        <end position="687"/>
    </location>
</feature>
<dbReference type="InterPro" id="IPR016188">
    <property type="entry name" value="PurM-like_N"/>
</dbReference>
<keyword evidence="5" id="KW-0418">Kinase</keyword>
<dbReference type="InterPro" id="IPR010918">
    <property type="entry name" value="PurM-like_C_dom"/>
</dbReference>
<dbReference type="Pfam" id="PF07992">
    <property type="entry name" value="Pyr_redox_2"/>
    <property type="match status" value="1"/>
</dbReference>
<evidence type="ECO:0008006" key="15">
    <source>
        <dbReference type="Google" id="ProtNLM"/>
    </source>
</evidence>
<dbReference type="InterPro" id="IPR036188">
    <property type="entry name" value="FAD/NAD-bd_sf"/>
</dbReference>
<dbReference type="GO" id="GO:0019646">
    <property type="term" value="P:aerobic electron transport chain"/>
    <property type="evidence" value="ECO:0007669"/>
    <property type="project" value="TreeGrafter"/>
</dbReference>
<keyword evidence="8" id="KW-0560">Oxidoreductase</keyword>
<sequence length="718" mass="77849">MSERDLVLVGGGHAHALLIRKLAMKPLADVRVTLVSESRLTPYSGMLPGLVAGHYQPDDVHIDLNRLCRWAGVRFVQGRVSGLDPDRKQLDIEHQPPLSYDKVSFDTGSTPNLALPGARQFAFGVKPVSHFHEQWQRLLADAGAGAERHWGVIGAGAGGVELVLAMAHRLGPNHSVRFHLVYSGEQILSGYPKAVVRAAEQALDDYDIERHPRFRVSSVTRAGLLAVDGNALTLDKTILCTQASAPDWPAHSGLETANNGFIAVNRSLQSTSHPDVFATGDVAEMVFDPRPKAGVYAVRQAPFLYDNLQRAFAGEPLKPVDLQRNFLSLLSLGGQKAVGNKGRFVVHGDWVWRWKNRIDRAFMDKLQSPGEPMAMGDDRPNKMHCAGCGSKLGPALLQETLPQLPRADRPGLNPALSQAEDASLWQPTPGRLQVQSLDGFRAFSDDLYRLGQVSVHHALSDLYAMGADPVSAQVWVNLAFNHPRLQQRDFARLMAGVGRALHDQNVGLAGGHSTEGRETHLAIVANGELEPGKAWKKTGAQPGDVLVLTKPLGTGVILAADMAAQAPAEAMDAAWESMLTSNREAFEALKTIEPHAVTDVTGFGLIGHLLEMLVEGDLRATLNAAAVPALTGAMKLLERGWQSSLAPQLEPYRLNCDIEASVDDTMTRLMLDPQTSGGLLVALSEPDWSDFKRQQPDSIKIGHFQVGSASENPVHIID</sequence>
<dbReference type="SUPFAM" id="SSF56042">
    <property type="entry name" value="PurM C-terminal domain-like"/>
    <property type="match status" value="1"/>
</dbReference>
<evidence type="ECO:0000259" key="12">
    <source>
        <dbReference type="Pfam" id="PF07992"/>
    </source>
</evidence>
<dbReference type="PANTHER" id="PTHR42913">
    <property type="entry name" value="APOPTOSIS-INDUCING FACTOR 1"/>
    <property type="match status" value="1"/>
</dbReference>
<dbReference type="InterPro" id="IPR051169">
    <property type="entry name" value="NADH-Q_oxidoreductase"/>
</dbReference>
<dbReference type="SUPFAM" id="SSF51905">
    <property type="entry name" value="FAD/NAD(P)-binding domain"/>
    <property type="match status" value="2"/>
</dbReference>
<reference evidence="13" key="1">
    <citation type="journal article" date="2014" name="Int. J. Syst. Evol. Microbiol.">
        <title>Complete genome sequence of Corynebacterium casei LMG S-19264T (=DSM 44701T), isolated from a smear-ripened cheese.</title>
        <authorList>
            <consortium name="US DOE Joint Genome Institute (JGI-PGF)"/>
            <person name="Walter F."/>
            <person name="Albersmeier A."/>
            <person name="Kalinowski J."/>
            <person name="Ruckert C."/>
        </authorList>
    </citation>
    <scope>NUCLEOTIDE SEQUENCE</scope>
    <source>
        <strain evidence="13">KCTC 22169</strain>
    </source>
</reference>
<proteinExistence type="predicted"/>
<gene>
    <name evidence="13" type="ORF">GCM10007392_12880</name>
</gene>
<keyword evidence="14" id="KW-1185">Reference proteome</keyword>
<dbReference type="GO" id="GO:0003955">
    <property type="term" value="F:NAD(P)H dehydrogenase (quinone) activity"/>
    <property type="evidence" value="ECO:0007669"/>
    <property type="project" value="TreeGrafter"/>
</dbReference>
<dbReference type="EMBL" id="BMXR01000003">
    <property type="protein sequence ID" value="GGX47459.1"/>
    <property type="molecule type" value="Genomic_DNA"/>
</dbReference>
<keyword evidence="6" id="KW-0274">FAD</keyword>
<evidence type="ECO:0000256" key="2">
    <source>
        <dbReference type="ARBA" id="ARBA00022630"/>
    </source>
</evidence>
<evidence type="ECO:0000256" key="3">
    <source>
        <dbReference type="ARBA" id="ARBA00022679"/>
    </source>
</evidence>
<keyword evidence="4" id="KW-0547">Nucleotide-binding</keyword>
<comment type="cofactor">
    <cofactor evidence="1">
        <name>FAD</name>
        <dbReference type="ChEBI" id="CHEBI:57692"/>
    </cofactor>
</comment>
<dbReference type="Gene3D" id="3.50.50.100">
    <property type="match status" value="1"/>
</dbReference>
<evidence type="ECO:0000256" key="7">
    <source>
        <dbReference type="ARBA" id="ARBA00022840"/>
    </source>
</evidence>
<evidence type="ECO:0000256" key="4">
    <source>
        <dbReference type="ARBA" id="ARBA00022741"/>
    </source>
</evidence>
<name>A0A918K412_9GAMM</name>
<organism evidence="13 14">
    <name type="scientific">Saccharospirillum salsuginis</name>
    <dbReference type="NCBI Taxonomy" id="418750"/>
    <lineage>
        <taxon>Bacteria</taxon>
        <taxon>Pseudomonadati</taxon>
        <taxon>Pseudomonadota</taxon>
        <taxon>Gammaproteobacteria</taxon>
        <taxon>Oceanospirillales</taxon>
        <taxon>Saccharospirillaceae</taxon>
        <taxon>Saccharospirillum</taxon>
    </lineage>
</organism>
<comment type="caution">
    <text evidence="13">The sequence shown here is derived from an EMBL/GenBank/DDBJ whole genome shotgun (WGS) entry which is preliminary data.</text>
</comment>
<dbReference type="InterPro" id="IPR017584">
    <property type="entry name" value="Pyridine_nucleo_diS_OxRdtase_N"/>
</dbReference>
<feature type="domain" description="FAD/NAD(P)-binding" evidence="12">
    <location>
        <begin position="5"/>
        <end position="301"/>
    </location>
</feature>
<dbReference type="Gene3D" id="3.30.1330.10">
    <property type="entry name" value="PurM-like, N-terminal domain"/>
    <property type="match status" value="1"/>
</dbReference>
<dbReference type="AlphaFoldDB" id="A0A918K412"/>
<reference evidence="13" key="2">
    <citation type="submission" date="2020-09" db="EMBL/GenBank/DDBJ databases">
        <authorList>
            <person name="Sun Q."/>
            <person name="Kim S."/>
        </authorList>
    </citation>
    <scope>NUCLEOTIDE SEQUENCE</scope>
    <source>
        <strain evidence="13">KCTC 22169</strain>
    </source>
</reference>
<dbReference type="GO" id="GO:0016301">
    <property type="term" value="F:kinase activity"/>
    <property type="evidence" value="ECO:0007669"/>
    <property type="project" value="UniProtKB-KW"/>
</dbReference>
<dbReference type="InterPro" id="IPR004536">
    <property type="entry name" value="SPS/SelD"/>
</dbReference>
<protein>
    <recommendedName>
        <fullName evidence="15">Selenide, water dikinase SelD</fullName>
    </recommendedName>
</protein>
<evidence type="ECO:0000259" key="10">
    <source>
        <dbReference type="Pfam" id="PF00586"/>
    </source>
</evidence>
<dbReference type="Gene3D" id="3.90.650.10">
    <property type="entry name" value="PurM-like C-terminal domain"/>
    <property type="match status" value="1"/>
</dbReference>
<evidence type="ECO:0000313" key="14">
    <source>
        <dbReference type="Proteomes" id="UP000626148"/>
    </source>
</evidence>
<dbReference type="InterPro" id="IPR023753">
    <property type="entry name" value="FAD/NAD-binding_dom"/>
</dbReference>
<evidence type="ECO:0000256" key="8">
    <source>
        <dbReference type="ARBA" id="ARBA00023002"/>
    </source>
</evidence>
<evidence type="ECO:0000313" key="13">
    <source>
        <dbReference type="EMBL" id="GGX47459.1"/>
    </source>
</evidence>
<feature type="domain" description="PurM-like N-terminal" evidence="10">
    <location>
        <begin position="420"/>
        <end position="526"/>
    </location>
</feature>
<evidence type="ECO:0000256" key="5">
    <source>
        <dbReference type="ARBA" id="ARBA00022777"/>
    </source>
</evidence>
<evidence type="ECO:0000256" key="6">
    <source>
        <dbReference type="ARBA" id="ARBA00022827"/>
    </source>
</evidence>
<keyword evidence="9" id="KW-0711">Selenium</keyword>
<dbReference type="NCBIfam" id="TIGR03169">
    <property type="entry name" value="Nterm_to_SelD"/>
    <property type="match status" value="1"/>
</dbReference>
<dbReference type="InterPro" id="IPR036921">
    <property type="entry name" value="PurM-like_N_sf"/>
</dbReference>
<keyword evidence="2" id="KW-0285">Flavoprotein</keyword>
<keyword evidence="3" id="KW-0808">Transferase</keyword>
<dbReference type="GO" id="GO:0005524">
    <property type="term" value="F:ATP binding"/>
    <property type="evidence" value="ECO:0007669"/>
    <property type="project" value="UniProtKB-KW"/>
</dbReference>
<evidence type="ECO:0000256" key="1">
    <source>
        <dbReference type="ARBA" id="ARBA00001974"/>
    </source>
</evidence>
<dbReference type="SUPFAM" id="SSF55326">
    <property type="entry name" value="PurM N-terminal domain-like"/>
    <property type="match status" value="1"/>
</dbReference>
<dbReference type="RefSeq" id="WP_189607696.1">
    <property type="nucleotide sequence ID" value="NZ_BMXR01000003.1"/>
</dbReference>
<dbReference type="NCBIfam" id="TIGR00476">
    <property type="entry name" value="selD"/>
    <property type="match status" value="1"/>
</dbReference>